<gene>
    <name evidence="1" type="ORF">GA629_08710</name>
</gene>
<name>A0A6A2RCS1_BIFAD</name>
<proteinExistence type="predicted"/>
<reference evidence="1 2" key="1">
    <citation type="journal article" date="2019" name="Nat. Med.">
        <title>A library of human gut bacterial isolates paired with longitudinal multiomics data enables mechanistic microbiome research.</title>
        <authorList>
            <person name="Poyet M."/>
            <person name="Groussin M."/>
            <person name="Gibbons S.M."/>
            <person name="Avila-Pacheco J."/>
            <person name="Jiang X."/>
            <person name="Kearney S.M."/>
            <person name="Perrotta A.R."/>
            <person name="Berdy B."/>
            <person name="Zhao S."/>
            <person name="Lieberman T.D."/>
            <person name="Swanson P.K."/>
            <person name="Smith M."/>
            <person name="Roesemann S."/>
            <person name="Alexander J.E."/>
            <person name="Rich S.A."/>
            <person name="Livny J."/>
            <person name="Vlamakis H."/>
            <person name="Clish C."/>
            <person name="Bullock K."/>
            <person name="Deik A."/>
            <person name="Scott J."/>
            <person name="Pierce K.A."/>
            <person name="Xavier R.J."/>
            <person name="Alm E.J."/>
        </authorList>
    </citation>
    <scope>NUCLEOTIDE SEQUENCE [LARGE SCALE GENOMIC DNA]</scope>
    <source>
        <strain evidence="1 2">BIOML-A105</strain>
    </source>
</reference>
<evidence type="ECO:0000313" key="2">
    <source>
        <dbReference type="Proteomes" id="UP000470200"/>
    </source>
</evidence>
<dbReference type="Proteomes" id="UP000470200">
    <property type="component" value="Unassembled WGS sequence"/>
</dbReference>
<comment type="caution">
    <text evidence="1">The sequence shown here is derived from an EMBL/GenBank/DDBJ whole genome shotgun (WGS) entry which is preliminary data.</text>
</comment>
<accession>A0A6A2RCS1</accession>
<protein>
    <submittedName>
        <fullName evidence="1">Uncharacterized protein</fullName>
    </submittedName>
</protein>
<dbReference type="EMBL" id="WDIP01000010">
    <property type="protein sequence ID" value="KAB5883433.1"/>
    <property type="molecule type" value="Genomic_DNA"/>
</dbReference>
<dbReference type="AlphaFoldDB" id="A0A6A2RCS1"/>
<organism evidence="1 2">
    <name type="scientific">Bifidobacterium adolescentis</name>
    <dbReference type="NCBI Taxonomy" id="1680"/>
    <lineage>
        <taxon>Bacteria</taxon>
        <taxon>Bacillati</taxon>
        <taxon>Actinomycetota</taxon>
        <taxon>Actinomycetes</taxon>
        <taxon>Bifidobacteriales</taxon>
        <taxon>Bifidobacteriaceae</taxon>
        <taxon>Bifidobacterium</taxon>
    </lineage>
</organism>
<evidence type="ECO:0000313" key="1">
    <source>
        <dbReference type="EMBL" id="KAB5883433.1"/>
    </source>
</evidence>
<sequence>MAVKARPFDIRHEPEDRYDVGWTETRWRLVDEDTGEIVDDAQGWGYKTARNAYRAHAYKKRPKSRRRKTASIKRRVKRLMDANPGLHDEILADMVIAAKGGVEYTAEDLVRRLEGIDLHGLTAARILSNL</sequence>